<feature type="domain" description="ABC3 transporter permease C-terminal" evidence="8">
    <location>
        <begin position="734"/>
        <end position="850"/>
    </location>
</feature>
<dbReference type="OrthoDB" id="9780560at2"/>
<organism evidence="10 11">
    <name type="scientific">Embleya hyalina</name>
    <dbReference type="NCBI Taxonomy" id="516124"/>
    <lineage>
        <taxon>Bacteria</taxon>
        <taxon>Bacillati</taxon>
        <taxon>Actinomycetota</taxon>
        <taxon>Actinomycetes</taxon>
        <taxon>Kitasatosporales</taxon>
        <taxon>Streptomycetaceae</taxon>
        <taxon>Embleya</taxon>
    </lineage>
</organism>
<dbReference type="InterPro" id="IPR025857">
    <property type="entry name" value="MacB_PCD"/>
</dbReference>
<dbReference type="GO" id="GO:0005886">
    <property type="term" value="C:plasma membrane"/>
    <property type="evidence" value="ECO:0007669"/>
    <property type="project" value="UniProtKB-SubCell"/>
</dbReference>
<evidence type="ECO:0000256" key="4">
    <source>
        <dbReference type="ARBA" id="ARBA00022989"/>
    </source>
</evidence>
<name>A0A401Z4I5_9ACTN</name>
<evidence type="ECO:0000256" key="7">
    <source>
        <dbReference type="SAM" id="Phobius"/>
    </source>
</evidence>
<evidence type="ECO:0000259" key="9">
    <source>
        <dbReference type="Pfam" id="PF12704"/>
    </source>
</evidence>
<dbReference type="GO" id="GO:0022857">
    <property type="term" value="F:transmembrane transporter activity"/>
    <property type="evidence" value="ECO:0007669"/>
    <property type="project" value="TreeGrafter"/>
</dbReference>
<keyword evidence="5 7" id="KW-0472">Membrane</keyword>
<comment type="subcellular location">
    <subcellularLocation>
        <location evidence="1">Cell membrane</location>
        <topology evidence="1">Multi-pass membrane protein</topology>
    </subcellularLocation>
</comment>
<keyword evidence="11" id="KW-1185">Reference proteome</keyword>
<gene>
    <name evidence="10" type="ORF">EHYA_09528</name>
</gene>
<dbReference type="Pfam" id="PF12704">
    <property type="entry name" value="MacB_PCD"/>
    <property type="match status" value="2"/>
</dbReference>
<comment type="similarity">
    <text evidence="6">Belongs to the ABC-4 integral membrane protein family.</text>
</comment>
<comment type="caution">
    <text evidence="10">The sequence shown here is derived from an EMBL/GenBank/DDBJ whole genome shotgun (WGS) entry which is preliminary data.</text>
</comment>
<feature type="transmembrane region" description="Helical" evidence="7">
    <location>
        <begin position="416"/>
        <end position="433"/>
    </location>
</feature>
<feature type="domain" description="MacB-like periplasmic core" evidence="9">
    <location>
        <begin position="17"/>
        <end position="238"/>
    </location>
</feature>
<dbReference type="Pfam" id="PF02687">
    <property type="entry name" value="FtsX"/>
    <property type="match status" value="2"/>
</dbReference>
<keyword evidence="2" id="KW-1003">Cell membrane</keyword>
<dbReference type="RefSeq" id="WP_126643353.1">
    <property type="nucleotide sequence ID" value="NZ_BIFH01000052.1"/>
</dbReference>
<reference evidence="10 11" key="1">
    <citation type="submission" date="2018-12" db="EMBL/GenBank/DDBJ databases">
        <title>Draft genome sequence of Embleya hyalina NBRC 13850T.</title>
        <authorList>
            <person name="Komaki H."/>
            <person name="Hosoyama A."/>
            <person name="Kimura A."/>
            <person name="Ichikawa N."/>
            <person name="Tamura T."/>
        </authorList>
    </citation>
    <scope>NUCLEOTIDE SEQUENCE [LARGE SCALE GENOMIC DNA]</scope>
    <source>
        <strain evidence="10 11">NBRC 13850</strain>
    </source>
</reference>
<evidence type="ECO:0000313" key="10">
    <source>
        <dbReference type="EMBL" id="GCE01754.1"/>
    </source>
</evidence>
<evidence type="ECO:0000256" key="1">
    <source>
        <dbReference type="ARBA" id="ARBA00004651"/>
    </source>
</evidence>
<dbReference type="InterPro" id="IPR050250">
    <property type="entry name" value="Macrolide_Exporter_MacB"/>
</dbReference>
<feature type="transmembrane region" description="Helical" evidence="7">
    <location>
        <begin position="445"/>
        <end position="464"/>
    </location>
</feature>
<feature type="transmembrane region" description="Helical" evidence="7">
    <location>
        <begin position="730"/>
        <end position="755"/>
    </location>
</feature>
<accession>A0A401Z4I5</accession>
<feature type="transmembrane region" description="Helical" evidence="7">
    <location>
        <begin position="497"/>
        <end position="519"/>
    </location>
</feature>
<feature type="transmembrane region" description="Helical" evidence="7">
    <location>
        <begin position="271"/>
        <end position="297"/>
    </location>
</feature>
<feature type="domain" description="ABC3 transporter permease C-terminal" evidence="8">
    <location>
        <begin position="275"/>
        <end position="396"/>
    </location>
</feature>
<feature type="domain" description="MacB-like periplasmic core" evidence="9">
    <location>
        <begin position="497"/>
        <end position="697"/>
    </location>
</feature>
<feature type="transmembrane region" description="Helical" evidence="7">
    <location>
        <begin position="318"/>
        <end position="346"/>
    </location>
</feature>
<protein>
    <submittedName>
        <fullName evidence="10">ABC transporter</fullName>
    </submittedName>
</protein>
<evidence type="ECO:0000256" key="2">
    <source>
        <dbReference type="ARBA" id="ARBA00022475"/>
    </source>
</evidence>
<evidence type="ECO:0000256" key="5">
    <source>
        <dbReference type="ARBA" id="ARBA00023136"/>
    </source>
</evidence>
<evidence type="ECO:0000256" key="6">
    <source>
        <dbReference type="ARBA" id="ARBA00038076"/>
    </source>
</evidence>
<keyword evidence="3 7" id="KW-0812">Transmembrane</keyword>
<dbReference type="PANTHER" id="PTHR30572">
    <property type="entry name" value="MEMBRANE COMPONENT OF TRANSPORTER-RELATED"/>
    <property type="match status" value="1"/>
</dbReference>
<feature type="transmembrane region" description="Helical" evidence="7">
    <location>
        <begin position="366"/>
        <end position="386"/>
    </location>
</feature>
<keyword evidence="4 7" id="KW-1133">Transmembrane helix</keyword>
<evidence type="ECO:0000313" key="11">
    <source>
        <dbReference type="Proteomes" id="UP000286931"/>
    </source>
</evidence>
<dbReference type="Proteomes" id="UP000286931">
    <property type="component" value="Unassembled WGS sequence"/>
</dbReference>
<dbReference type="PANTHER" id="PTHR30572:SF4">
    <property type="entry name" value="ABC TRANSPORTER PERMEASE YTRF"/>
    <property type="match status" value="1"/>
</dbReference>
<evidence type="ECO:0000259" key="8">
    <source>
        <dbReference type="Pfam" id="PF02687"/>
    </source>
</evidence>
<dbReference type="InterPro" id="IPR003838">
    <property type="entry name" value="ABC3_permease_C"/>
</dbReference>
<evidence type="ECO:0000256" key="3">
    <source>
        <dbReference type="ARBA" id="ARBA00022692"/>
    </source>
</evidence>
<dbReference type="AlphaFoldDB" id="A0A401Z4I5"/>
<proteinExistence type="inferred from homology"/>
<sequence length="858" mass="88779">MFRFALRNVVAHRTRLAMTAVAVLLGVAFVVGTLVLSDTLGRAFKNTASKSFADVSVAVLDDNVDRTGSRAHGRPEPTLTEDTLARLRALPGVARARGVLEGFTGVVDRDGDLLGSGWTTIGTNFVPVGDGTDPRFPMRSGRGPAAAAEIALDVRTADKGGFRVGDTVRVALGGPMIAARLTGVFATDDPRVSSGGSLVLFETATAQRLLLEPGRYAEIDLVPVPGTSEATLRAAARRVVSDADNLRVASGRTLAREQVDMIEAGTRQMTIALLAFAGIALFVATFIIANTFTMLVAQRTRELALLRAVGARGGQVTRIVLVEAAAVAVIASLLGFAAGIAMAGALRALLERFGAHLPAGPLIVEGRTIAVALLVGGAVTLLAAWLPARRASRIPPVAALNAVERPAGRGGPRGRGALGALVTAVGAALTVYGRSAAGDSGRVPVALGAFLLLSGVLVLTPSLARPAIAVGKPLLDRVFGVAGRLARRNAVRNPRRTAATASALTIGLSLIAGLTMLGASIRQAVEERAIAEIAADYRIGTVNGASLDAGVPAVVARVPGVTAMSPLVRDSVLLDGHEAAVIAVEPKGIEHLIDFGGLAAPETGGRTAAADALRRGEILITADTAKRRGWGVGSVIPIGYPDGARGTVKVGGIQGDLEQLTKVTVPAALLERHTVDRDIRSIMVRIEGGGSAATTRAIERAIGDNPLVRVEDRAAIRKSFSRTVDLLLNIMYGLLAMAVLIAVLGVINTLAMSVFERRREIGMLRAIGLDRSRVRTMVRVESTVISVFGAVLGLLVGAFLAWGILGTLRGKLPNLVLVVPWAGVAGFLALGVVVGVVAAVWPARTAARTDILTAIGAE</sequence>
<feature type="transmembrane region" description="Helical" evidence="7">
    <location>
        <begin position="783"/>
        <end position="805"/>
    </location>
</feature>
<feature type="transmembrane region" description="Helical" evidence="7">
    <location>
        <begin position="817"/>
        <end position="841"/>
    </location>
</feature>
<dbReference type="EMBL" id="BIFH01000052">
    <property type="protein sequence ID" value="GCE01754.1"/>
    <property type="molecule type" value="Genomic_DNA"/>
</dbReference>